<dbReference type="Gene3D" id="2.60.120.1440">
    <property type="match status" value="1"/>
</dbReference>
<keyword evidence="1" id="KW-0812">Transmembrane</keyword>
<dbReference type="InterPro" id="IPR012373">
    <property type="entry name" value="Ferrdict_sens_TM"/>
</dbReference>
<dbReference type="Pfam" id="PF16344">
    <property type="entry name" value="FecR_C"/>
    <property type="match status" value="1"/>
</dbReference>
<proteinExistence type="predicted"/>
<dbReference type="InterPro" id="IPR006860">
    <property type="entry name" value="FecR"/>
</dbReference>
<feature type="domain" description="Protein FecR C-terminal" evidence="3">
    <location>
        <begin position="240"/>
        <end position="299"/>
    </location>
</feature>
<dbReference type="PANTHER" id="PTHR30273:SF2">
    <property type="entry name" value="PROTEIN FECR"/>
    <property type="match status" value="1"/>
</dbReference>
<dbReference type="PIRSF" id="PIRSF018266">
    <property type="entry name" value="FecR"/>
    <property type="match status" value="1"/>
</dbReference>
<protein>
    <submittedName>
        <fullName evidence="5">FecR family protein</fullName>
    </submittedName>
</protein>
<evidence type="ECO:0000313" key="7">
    <source>
        <dbReference type="Proteomes" id="UP000198940"/>
    </source>
</evidence>
<dbReference type="OrthoDB" id="704021at2"/>
<dbReference type="Proteomes" id="UP000198940">
    <property type="component" value="Unassembled WGS sequence"/>
</dbReference>
<dbReference type="RefSeq" id="WP_072878772.1">
    <property type="nucleotide sequence ID" value="NZ_FOKU01000013.1"/>
</dbReference>
<evidence type="ECO:0000259" key="2">
    <source>
        <dbReference type="Pfam" id="PF04773"/>
    </source>
</evidence>
<dbReference type="GO" id="GO:0016989">
    <property type="term" value="F:sigma factor antagonist activity"/>
    <property type="evidence" value="ECO:0007669"/>
    <property type="project" value="TreeGrafter"/>
</dbReference>
<keyword evidence="7" id="KW-1185">Reference proteome</keyword>
<dbReference type="FunFam" id="2.60.120.1440:FF:000001">
    <property type="entry name" value="Putative anti-sigma factor"/>
    <property type="match status" value="1"/>
</dbReference>
<sequence>MKTEEFIKILERCSKNEASREEIALVDTYLEERAKKRGEEVSNIEEVKHRLYGQIEASINREHQTHRFKNVYRKWAVAASILIVFGTFFFAFVDFSTKVVEVTTAYGERKEVQLPDGTLVTLNSGSSLRYPEKFNGDQREVALNGEAFFDVFRDTLKPFTIKTGKLRTQVLGTSFNINAFQESDSIRVSVVEGKVMVHDAMAVKEILLPNQQLKYNKKDQGYRTSRYDSSIDRAWSSNVIYFNGTSLAEAAKILERWYNVTIEITDADLDDKMVTGKYNDPKLDETLESLGFLMNIEFRQLSPTLYEVTPIKKAPM</sequence>
<gene>
    <name evidence="4" type="ORF">SAMN04487891_113128</name>
    <name evidence="5" type="ORF">SAMN05216293_1638</name>
</gene>
<comment type="caution">
    <text evidence="5">The sequence shown here is derived from an EMBL/GenBank/DDBJ whole genome shotgun (WGS) entry which is preliminary data.</text>
</comment>
<feature type="transmembrane region" description="Helical" evidence="1">
    <location>
        <begin position="75"/>
        <end position="93"/>
    </location>
</feature>
<evidence type="ECO:0000313" key="4">
    <source>
        <dbReference type="EMBL" id="SFC55720.1"/>
    </source>
</evidence>
<dbReference type="EMBL" id="FRAT01000004">
    <property type="protein sequence ID" value="SHK69192.1"/>
    <property type="molecule type" value="Genomic_DNA"/>
</dbReference>
<keyword evidence="1" id="KW-0472">Membrane</keyword>
<evidence type="ECO:0000256" key="1">
    <source>
        <dbReference type="SAM" id="Phobius"/>
    </source>
</evidence>
<accession>A0A1M6UIZ3</accession>
<keyword evidence="1" id="KW-1133">Transmembrane helix</keyword>
<dbReference type="InterPro" id="IPR032508">
    <property type="entry name" value="FecR_C"/>
</dbReference>
<evidence type="ECO:0000259" key="3">
    <source>
        <dbReference type="Pfam" id="PF16344"/>
    </source>
</evidence>
<dbReference type="Pfam" id="PF04773">
    <property type="entry name" value="FecR"/>
    <property type="match status" value="1"/>
</dbReference>
<dbReference type="AlphaFoldDB" id="A0A1M6UIZ3"/>
<dbReference type="EMBL" id="FOKU01000013">
    <property type="protein sequence ID" value="SFC55720.1"/>
    <property type="molecule type" value="Genomic_DNA"/>
</dbReference>
<feature type="domain" description="FecR protein" evidence="2">
    <location>
        <begin position="102"/>
        <end position="195"/>
    </location>
</feature>
<organism evidence="5 6">
    <name type="scientific">Flagellimonas taeanensis</name>
    <dbReference type="NCBI Taxonomy" id="1005926"/>
    <lineage>
        <taxon>Bacteria</taxon>
        <taxon>Pseudomonadati</taxon>
        <taxon>Bacteroidota</taxon>
        <taxon>Flavobacteriia</taxon>
        <taxon>Flavobacteriales</taxon>
        <taxon>Flavobacteriaceae</taxon>
        <taxon>Flagellimonas</taxon>
    </lineage>
</organism>
<dbReference type="PANTHER" id="PTHR30273">
    <property type="entry name" value="PERIPLASMIC SIGNAL SENSOR AND SIGMA FACTOR ACTIVATOR FECR-RELATED"/>
    <property type="match status" value="1"/>
</dbReference>
<dbReference type="STRING" id="1055723.SAMN05216293_1638"/>
<name>A0A1M6UIZ3_9FLAO</name>
<evidence type="ECO:0000313" key="6">
    <source>
        <dbReference type="Proteomes" id="UP000184031"/>
    </source>
</evidence>
<dbReference type="Proteomes" id="UP000184031">
    <property type="component" value="Unassembled WGS sequence"/>
</dbReference>
<dbReference type="Gene3D" id="3.55.50.30">
    <property type="match status" value="1"/>
</dbReference>
<evidence type="ECO:0000313" key="5">
    <source>
        <dbReference type="EMBL" id="SHK69192.1"/>
    </source>
</evidence>
<reference evidence="5 6" key="1">
    <citation type="submission" date="2016-11" db="EMBL/GenBank/DDBJ databases">
        <authorList>
            <person name="Varghese N."/>
            <person name="Submissions S."/>
        </authorList>
    </citation>
    <scope>NUCLEOTIDE SEQUENCE [LARGE SCALE GENOMIC DNA]</scope>
    <source>
        <strain evidence="5 6">CGMCC 1.12174</strain>
        <strain evidence="4 7">DSM 26351</strain>
    </source>
</reference>